<dbReference type="Gene3D" id="3.40.50.1820">
    <property type="entry name" value="alpha/beta hydrolase"/>
    <property type="match status" value="1"/>
</dbReference>
<reference evidence="1" key="2">
    <citation type="journal article" date="2024" name="Antonie Van Leeuwenhoek">
        <title>Roseihalotalea indica gen. nov., sp. nov., a halophilic Bacteroidetes from mesopelagic Southwest Indian Ocean with higher carbohydrate metabolic potential.</title>
        <authorList>
            <person name="Chen B."/>
            <person name="Zhang M."/>
            <person name="Lin D."/>
            <person name="Ye J."/>
            <person name="Tang K."/>
        </authorList>
    </citation>
    <scope>NUCLEOTIDE SEQUENCE</scope>
    <source>
        <strain evidence="1">TK19036</strain>
    </source>
</reference>
<gene>
    <name evidence="1" type="ORF">K4G66_00910</name>
</gene>
<name>A0AA49GM11_9BACT</name>
<organism evidence="1">
    <name type="scientific">Roseihalotalea indica</name>
    <dbReference type="NCBI Taxonomy" id="2867963"/>
    <lineage>
        <taxon>Bacteria</taxon>
        <taxon>Pseudomonadati</taxon>
        <taxon>Bacteroidota</taxon>
        <taxon>Cytophagia</taxon>
        <taxon>Cytophagales</taxon>
        <taxon>Catalimonadaceae</taxon>
        <taxon>Roseihalotalea</taxon>
    </lineage>
</organism>
<dbReference type="Pfam" id="PF00756">
    <property type="entry name" value="Esterase"/>
    <property type="match status" value="1"/>
</dbReference>
<dbReference type="PANTHER" id="PTHR48098:SF1">
    <property type="entry name" value="DIACYLGLYCEROL ACYLTRANSFERASE_MYCOLYLTRANSFERASE AG85A"/>
    <property type="match status" value="1"/>
</dbReference>
<dbReference type="InterPro" id="IPR050583">
    <property type="entry name" value="Mycobacterial_A85_antigen"/>
</dbReference>
<dbReference type="AlphaFoldDB" id="A0AA49GM11"/>
<dbReference type="EMBL" id="CP120682">
    <property type="protein sequence ID" value="WKN37267.1"/>
    <property type="molecule type" value="Genomic_DNA"/>
</dbReference>
<keyword evidence="1" id="KW-0378">Hydrolase</keyword>
<dbReference type="GO" id="GO:0016747">
    <property type="term" value="F:acyltransferase activity, transferring groups other than amino-acyl groups"/>
    <property type="evidence" value="ECO:0007669"/>
    <property type="project" value="TreeGrafter"/>
</dbReference>
<sequence length="264" mass="29658">MFRTTELSDPAFESNHLRFITVKTPHLKGRGDICVFVPPGHNLQDIPLVILLHGVYGSCWVWALKAGAHLTAQQLIAEQRICPMVIAMPSDGLWGDGSAYLAHNAYDFERWIVEDVPTAVRENIPAVSQNSPQFISGLSMGGFGALRLGCKYPHRFKAISAHSSITAIDQMPLFVEEPLTAYQSASPSDHSVWSTLQRATAPHPALRFDCGTEDLLIEHNRTLHRQLTDAGIEHTYEEFPGGHEWAYWQTHLRDSLMFFNQQLR</sequence>
<dbReference type="InterPro" id="IPR000801">
    <property type="entry name" value="Esterase-like"/>
</dbReference>
<protein>
    <submittedName>
        <fullName evidence="1">Alpha/beta hydrolase-fold protein</fullName>
    </submittedName>
</protein>
<evidence type="ECO:0000313" key="1">
    <source>
        <dbReference type="EMBL" id="WKN37267.1"/>
    </source>
</evidence>
<dbReference type="GO" id="GO:0016787">
    <property type="term" value="F:hydrolase activity"/>
    <property type="evidence" value="ECO:0007669"/>
    <property type="project" value="UniProtKB-KW"/>
</dbReference>
<dbReference type="SUPFAM" id="SSF53474">
    <property type="entry name" value="alpha/beta-Hydrolases"/>
    <property type="match status" value="1"/>
</dbReference>
<dbReference type="InterPro" id="IPR029058">
    <property type="entry name" value="AB_hydrolase_fold"/>
</dbReference>
<accession>A0AA49GM11</accession>
<reference evidence="1" key="1">
    <citation type="journal article" date="2023" name="Comput. Struct. Biotechnol. J.">
        <title>Discovery of a novel marine Bacteroidetes with a rich repertoire of carbohydrate-active enzymes.</title>
        <authorList>
            <person name="Chen B."/>
            <person name="Liu G."/>
            <person name="Chen Q."/>
            <person name="Wang H."/>
            <person name="Liu L."/>
            <person name="Tang K."/>
        </authorList>
    </citation>
    <scope>NUCLEOTIDE SEQUENCE</scope>
    <source>
        <strain evidence="1">TK19036</strain>
    </source>
</reference>
<proteinExistence type="predicted"/>
<dbReference type="PANTHER" id="PTHR48098">
    <property type="entry name" value="ENTEROCHELIN ESTERASE-RELATED"/>
    <property type="match status" value="1"/>
</dbReference>